<dbReference type="GO" id="GO:0003993">
    <property type="term" value="F:acid phosphatase activity"/>
    <property type="evidence" value="ECO:0007669"/>
    <property type="project" value="UniProtKB-EC"/>
</dbReference>
<feature type="region of interest" description="Disordered" evidence="9">
    <location>
        <begin position="39"/>
        <end position="94"/>
    </location>
</feature>
<dbReference type="PaxDb" id="67767-A0A0J7L3D4"/>
<keyword evidence="4" id="KW-0732">Signal</keyword>
<keyword evidence="6" id="KW-1015">Disulfide bond</keyword>
<protein>
    <recommendedName>
        <fullName evidence="3">acid phosphatase</fullName>
        <ecNumber evidence="3">3.1.3.2</ecNumber>
    </recommendedName>
</protein>
<comment type="caution">
    <text evidence="10">The sequence shown here is derived from an EMBL/GenBank/DDBJ whole genome shotgun (WGS) entry which is preliminary data.</text>
</comment>
<evidence type="ECO:0000313" key="11">
    <source>
        <dbReference type="Proteomes" id="UP000036403"/>
    </source>
</evidence>
<evidence type="ECO:0000256" key="8">
    <source>
        <dbReference type="SAM" id="Coils"/>
    </source>
</evidence>
<dbReference type="EMBL" id="LBMM01000847">
    <property type="protein sequence ID" value="KMQ97382.1"/>
    <property type="molecule type" value="Genomic_DNA"/>
</dbReference>
<feature type="region of interest" description="Disordered" evidence="9">
    <location>
        <begin position="145"/>
        <end position="172"/>
    </location>
</feature>
<feature type="compositionally biased region" description="Low complexity" evidence="9">
    <location>
        <begin position="41"/>
        <end position="50"/>
    </location>
</feature>
<dbReference type="OrthoDB" id="10257284at2759"/>
<name>A0A0J7L3D4_LASNI</name>
<keyword evidence="11" id="KW-1185">Reference proteome</keyword>
<dbReference type="InterPro" id="IPR050645">
    <property type="entry name" value="Histidine_acid_phosphatase"/>
</dbReference>
<evidence type="ECO:0000256" key="6">
    <source>
        <dbReference type="ARBA" id="ARBA00023157"/>
    </source>
</evidence>
<dbReference type="InterPro" id="IPR000560">
    <property type="entry name" value="His_Pase_clade-2"/>
</dbReference>
<keyword evidence="7" id="KW-0325">Glycoprotein</keyword>
<evidence type="ECO:0000256" key="9">
    <source>
        <dbReference type="SAM" id="MobiDB-lite"/>
    </source>
</evidence>
<comment type="catalytic activity">
    <reaction evidence="1">
        <text>a phosphate monoester + H2O = an alcohol + phosphate</text>
        <dbReference type="Rhea" id="RHEA:15017"/>
        <dbReference type="ChEBI" id="CHEBI:15377"/>
        <dbReference type="ChEBI" id="CHEBI:30879"/>
        <dbReference type="ChEBI" id="CHEBI:43474"/>
        <dbReference type="ChEBI" id="CHEBI:67140"/>
        <dbReference type="EC" id="3.1.3.2"/>
    </reaction>
</comment>
<dbReference type="Pfam" id="PF00328">
    <property type="entry name" value="His_Phos_2"/>
    <property type="match status" value="1"/>
</dbReference>
<accession>A0A0J7L3D4</accession>
<feature type="compositionally biased region" description="Basic and acidic residues" evidence="9">
    <location>
        <begin position="160"/>
        <end position="172"/>
    </location>
</feature>
<reference evidence="10 11" key="1">
    <citation type="submission" date="2015-04" db="EMBL/GenBank/DDBJ databases">
        <title>Lasius niger genome sequencing.</title>
        <authorList>
            <person name="Konorov E.A."/>
            <person name="Nikitin M.A."/>
            <person name="Kirill M.V."/>
            <person name="Chang P."/>
        </authorList>
    </citation>
    <scope>NUCLEOTIDE SEQUENCE [LARGE SCALE GENOMIC DNA]</scope>
    <source>
        <tissue evidence="10">Whole</tissue>
    </source>
</reference>
<feature type="coiled-coil region" evidence="8">
    <location>
        <begin position="181"/>
        <end position="208"/>
    </location>
</feature>
<evidence type="ECO:0000313" key="10">
    <source>
        <dbReference type="EMBL" id="KMQ97382.1"/>
    </source>
</evidence>
<evidence type="ECO:0000256" key="1">
    <source>
        <dbReference type="ARBA" id="ARBA00000032"/>
    </source>
</evidence>
<evidence type="ECO:0000256" key="3">
    <source>
        <dbReference type="ARBA" id="ARBA00012646"/>
    </source>
</evidence>
<dbReference type="PANTHER" id="PTHR11567">
    <property type="entry name" value="ACID PHOSPHATASE-RELATED"/>
    <property type="match status" value="1"/>
</dbReference>
<dbReference type="InterPro" id="IPR029033">
    <property type="entry name" value="His_PPase_superfam"/>
</dbReference>
<dbReference type="Proteomes" id="UP000036403">
    <property type="component" value="Unassembled WGS sequence"/>
</dbReference>
<dbReference type="STRING" id="67767.A0A0J7L3D4"/>
<feature type="compositionally biased region" description="Polar residues" evidence="9">
    <location>
        <begin position="61"/>
        <end position="85"/>
    </location>
</feature>
<keyword evidence="5" id="KW-0378">Hydrolase</keyword>
<dbReference type="AlphaFoldDB" id="A0A0J7L3D4"/>
<feature type="non-terminal residue" evidence="10">
    <location>
        <position position="502"/>
    </location>
</feature>
<dbReference type="PANTHER" id="PTHR11567:SF211">
    <property type="entry name" value="PROSTATIC ACID PHOSPHATASE"/>
    <property type="match status" value="1"/>
</dbReference>
<comment type="similarity">
    <text evidence="2">Belongs to the histidine acid phosphatase family.</text>
</comment>
<gene>
    <name evidence="10" type="ORF">RF55_2282</name>
</gene>
<sequence length="502" mass="57335">MSYTDNVATFLGSLDSFYETVPAEDLELLVGPVLERIRSQPGSPLSGSPLASRETSPHRVCSTSRHITSSLETSPTSSRTASPLPQDTDGEEEEFIDTVESAPERMQKDASKSTAAPQKVQTAVNNGIDNSSTENVIKENTELTNGYSNVNGHAETIQESQRERGRQRTKKDDGKINAEFLNQIATTMQHLQRDLDRVTARVRSLEGQALQAMAPQTLYRHGDRTPIGRYKNDPYNETSWPVPYGQLTNLGKHQHLLLGRWLRKRYSHFLSDIYTPYDIYVHSTDVDRTLMSAEANLAGLYPPMKNQIWDDIKWMPIPVHTIPGKQDYVLHATKYCPRYNYELEKVLTSPEMERINKANAKLYAYLTENTGDKISSLEEVEHLYDILYIQNLYNKTLPQWTKSVFPEKMKPLTILSFMTETYNKILQRLKSGPLLGEVINHMVKKVQNTLKPDRKIWMYSAHDETVANLLMTLNLFEPHCPPYTAMILIELRTNSKNQYFVT</sequence>
<organism evidence="10 11">
    <name type="scientific">Lasius niger</name>
    <name type="common">Black garden ant</name>
    <dbReference type="NCBI Taxonomy" id="67767"/>
    <lineage>
        <taxon>Eukaryota</taxon>
        <taxon>Metazoa</taxon>
        <taxon>Ecdysozoa</taxon>
        <taxon>Arthropoda</taxon>
        <taxon>Hexapoda</taxon>
        <taxon>Insecta</taxon>
        <taxon>Pterygota</taxon>
        <taxon>Neoptera</taxon>
        <taxon>Endopterygota</taxon>
        <taxon>Hymenoptera</taxon>
        <taxon>Apocrita</taxon>
        <taxon>Aculeata</taxon>
        <taxon>Formicoidea</taxon>
        <taxon>Formicidae</taxon>
        <taxon>Formicinae</taxon>
        <taxon>Lasius</taxon>
        <taxon>Lasius</taxon>
    </lineage>
</organism>
<proteinExistence type="inferred from homology"/>
<evidence type="ECO:0000256" key="7">
    <source>
        <dbReference type="ARBA" id="ARBA00023180"/>
    </source>
</evidence>
<dbReference type="EC" id="3.1.3.2" evidence="3"/>
<evidence type="ECO:0000256" key="2">
    <source>
        <dbReference type="ARBA" id="ARBA00005375"/>
    </source>
</evidence>
<dbReference type="SUPFAM" id="SSF53254">
    <property type="entry name" value="Phosphoglycerate mutase-like"/>
    <property type="match status" value="1"/>
</dbReference>
<dbReference type="CDD" id="cd07061">
    <property type="entry name" value="HP_HAP_like"/>
    <property type="match status" value="1"/>
</dbReference>
<evidence type="ECO:0000256" key="4">
    <source>
        <dbReference type="ARBA" id="ARBA00022729"/>
    </source>
</evidence>
<dbReference type="Gene3D" id="3.40.50.1240">
    <property type="entry name" value="Phosphoglycerate mutase-like"/>
    <property type="match status" value="1"/>
</dbReference>
<evidence type="ECO:0000256" key="5">
    <source>
        <dbReference type="ARBA" id="ARBA00022801"/>
    </source>
</evidence>
<keyword evidence="8" id="KW-0175">Coiled coil</keyword>